<proteinExistence type="predicted"/>
<dbReference type="RefSeq" id="WP_103920214.1">
    <property type="nucleotide sequence ID" value="NZ_FMSV02000492.1"/>
</dbReference>
<gene>
    <name evidence="1" type="ORF">MBHS_02292</name>
</gene>
<dbReference type="SUPFAM" id="SSF51713">
    <property type="entry name" value="tRNA-guanine transglycosylase"/>
    <property type="match status" value="1"/>
</dbReference>
<dbReference type="InterPro" id="IPR053537">
    <property type="entry name" value="DNA-guanine_TGase"/>
</dbReference>
<keyword evidence="2" id="KW-1185">Reference proteome</keyword>
<evidence type="ECO:0000313" key="2">
    <source>
        <dbReference type="Proteomes" id="UP000236724"/>
    </source>
</evidence>
<name>A0A1H6F8L3_9GAMM</name>
<dbReference type="InterPro" id="IPR036511">
    <property type="entry name" value="TGT-like_sf"/>
</dbReference>
<sequence>MKFIFADSLDFVDPNYDFINDTHAEGRQRYWDDQYPHEIMGYAPYDGMLISRGIVSDHFMTGKYTEAQSMRLRRVGAQQFLRMNTPTLKNHLLFGDCGAFTYRDYETPPYTPEDMLEFYEDGQFTHGCSVDHIIFDYDTTLTNGLEGGSEAARQRYDITQANAEVFLQASKQLSHDFTPIGVVQGWSPGSMVEASRSLVNMGYDYIALGGLVPLNVAQIHTAVSAVDEYLKAYPHVKLHLLGFAKADQLKEFTQYRSIASFDSTSPLLRAFKDNKRNYYLIKEDGSLDYYTAIRIPQVAENNTLKRKIRQGLYRQEDLYTLEKNALNSIRAYDKQQASLEETLEAIMAYARILVWDDKKTETSNQNKLNNLQTAYTRTLSQRPWKQCTCPICQKISVEVIIFRASNRNKRRGMHNLDIFYNYLHDLRST</sequence>
<dbReference type="AlphaFoldDB" id="A0A1H6F8L3"/>
<dbReference type="Gene3D" id="3.20.20.105">
    <property type="entry name" value="Queuine tRNA-ribosyltransferase-like"/>
    <property type="match status" value="1"/>
</dbReference>
<dbReference type="EMBL" id="FMSV02000492">
    <property type="protein sequence ID" value="SEH06430.1"/>
    <property type="molecule type" value="Genomic_DNA"/>
</dbReference>
<organism evidence="1 2">
    <name type="scientific">Candidatus Venteria ishoeyi</name>
    <dbReference type="NCBI Taxonomy" id="1899563"/>
    <lineage>
        <taxon>Bacteria</taxon>
        <taxon>Pseudomonadati</taxon>
        <taxon>Pseudomonadota</taxon>
        <taxon>Gammaproteobacteria</taxon>
        <taxon>Thiotrichales</taxon>
        <taxon>Thiotrichaceae</taxon>
        <taxon>Venteria</taxon>
    </lineage>
</organism>
<reference evidence="1 2" key="1">
    <citation type="submission" date="2016-10" db="EMBL/GenBank/DDBJ databases">
        <authorList>
            <person name="de Groot N.N."/>
        </authorList>
    </citation>
    <scope>NUCLEOTIDE SEQUENCE [LARGE SCALE GENOMIC DNA]</scope>
    <source>
        <strain evidence="1">MBHS1</strain>
    </source>
</reference>
<dbReference type="OrthoDB" id="233198at2"/>
<accession>A0A1H6F8L3</accession>
<protein>
    <recommendedName>
        <fullName evidence="3">Queuine tRNA-ribosyltransferase</fullName>
    </recommendedName>
</protein>
<evidence type="ECO:0000313" key="1">
    <source>
        <dbReference type="EMBL" id="SEH06430.1"/>
    </source>
</evidence>
<dbReference type="GO" id="GO:0006400">
    <property type="term" value="P:tRNA modification"/>
    <property type="evidence" value="ECO:0007669"/>
    <property type="project" value="InterPro"/>
</dbReference>
<dbReference type="NCBIfam" id="NF041059">
    <property type="entry name" value="DpdA"/>
    <property type="match status" value="1"/>
</dbReference>
<evidence type="ECO:0008006" key="3">
    <source>
        <dbReference type="Google" id="ProtNLM"/>
    </source>
</evidence>
<dbReference type="Proteomes" id="UP000236724">
    <property type="component" value="Unassembled WGS sequence"/>
</dbReference>